<accession>A0ABN9AY30</accession>
<comment type="caution">
    <text evidence="1">The sequence shown here is derived from an EMBL/GenBank/DDBJ whole genome shotgun (WGS) entry which is preliminary data.</text>
</comment>
<organism evidence="1 2">
    <name type="scientific">Staurois parvus</name>
    <dbReference type="NCBI Taxonomy" id="386267"/>
    <lineage>
        <taxon>Eukaryota</taxon>
        <taxon>Metazoa</taxon>
        <taxon>Chordata</taxon>
        <taxon>Craniata</taxon>
        <taxon>Vertebrata</taxon>
        <taxon>Euteleostomi</taxon>
        <taxon>Amphibia</taxon>
        <taxon>Batrachia</taxon>
        <taxon>Anura</taxon>
        <taxon>Neobatrachia</taxon>
        <taxon>Ranoidea</taxon>
        <taxon>Ranidae</taxon>
        <taxon>Staurois</taxon>
    </lineage>
</organism>
<reference evidence="1" key="1">
    <citation type="submission" date="2023-05" db="EMBL/GenBank/DDBJ databases">
        <authorList>
            <person name="Stuckert A."/>
        </authorList>
    </citation>
    <scope>NUCLEOTIDE SEQUENCE</scope>
</reference>
<dbReference type="Proteomes" id="UP001162483">
    <property type="component" value="Unassembled WGS sequence"/>
</dbReference>
<dbReference type="EMBL" id="CATNWA010001495">
    <property type="protein sequence ID" value="CAI9540389.1"/>
    <property type="molecule type" value="Genomic_DNA"/>
</dbReference>
<evidence type="ECO:0000313" key="2">
    <source>
        <dbReference type="Proteomes" id="UP001162483"/>
    </source>
</evidence>
<gene>
    <name evidence="1" type="ORF">SPARVUS_LOCUS1735478</name>
</gene>
<name>A0ABN9AY30_9NEOB</name>
<keyword evidence="2" id="KW-1185">Reference proteome</keyword>
<sequence length="47" mass="5338">MHTEMDAVIHFSPNPSILYLSLIPPPSLLSDMWSVCCRDHIGRASWL</sequence>
<evidence type="ECO:0000313" key="1">
    <source>
        <dbReference type="EMBL" id="CAI9540389.1"/>
    </source>
</evidence>
<proteinExistence type="predicted"/>
<protein>
    <submittedName>
        <fullName evidence="1">Uncharacterized protein</fullName>
    </submittedName>
</protein>